<dbReference type="EMBL" id="NEVM01000005">
    <property type="protein sequence ID" value="OZI32599.1"/>
    <property type="molecule type" value="Genomic_DNA"/>
</dbReference>
<dbReference type="RefSeq" id="WP_094857016.1">
    <property type="nucleotide sequence ID" value="NZ_NEVM01000005.1"/>
</dbReference>
<name>A0A261S5F2_9BORD</name>
<evidence type="ECO:0000256" key="6">
    <source>
        <dbReference type="SAM" id="Phobius"/>
    </source>
</evidence>
<dbReference type="GO" id="GO:0005886">
    <property type="term" value="C:plasma membrane"/>
    <property type="evidence" value="ECO:0007669"/>
    <property type="project" value="UniProtKB-SubCell"/>
</dbReference>
<reference evidence="8" key="1">
    <citation type="submission" date="2017-05" db="EMBL/GenBank/DDBJ databases">
        <title>Complete and WGS of Bordetella genogroups.</title>
        <authorList>
            <person name="Spilker T."/>
            <person name="Lipuma J."/>
        </authorList>
    </citation>
    <scope>NUCLEOTIDE SEQUENCE [LARGE SCALE GENOMIC DNA]</scope>
    <source>
        <strain evidence="8">AU16122</strain>
    </source>
</reference>
<evidence type="ECO:0000256" key="5">
    <source>
        <dbReference type="ARBA" id="ARBA00023136"/>
    </source>
</evidence>
<evidence type="ECO:0000256" key="1">
    <source>
        <dbReference type="ARBA" id="ARBA00004651"/>
    </source>
</evidence>
<keyword evidence="4 6" id="KW-1133">Transmembrane helix</keyword>
<keyword evidence="2" id="KW-1003">Cell membrane</keyword>
<dbReference type="PANTHER" id="PTHR30086">
    <property type="entry name" value="ARGININE EXPORTER PROTEIN ARGO"/>
    <property type="match status" value="1"/>
</dbReference>
<comment type="caution">
    <text evidence="7">The sequence shown here is derived from an EMBL/GenBank/DDBJ whole genome shotgun (WGS) entry which is preliminary data.</text>
</comment>
<feature type="transmembrane region" description="Helical" evidence="6">
    <location>
        <begin position="164"/>
        <end position="190"/>
    </location>
</feature>
<comment type="subcellular location">
    <subcellularLocation>
        <location evidence="1">Cell membrane</location>
        <topology evidence="1">Multi-pass membrane protein</topology>
    </subcellularLocation>
</comment>
<dbReference type="GO" id="GO:0015171">
    <property type="term" value="F:amino acid transmembrane transporter activity"/>
    <property type="evidence" value="ECO:0007669"/>
    <property type="project" value="TreeGrafter"/>
</dbReference>
<gene>
    <name evidence="7" type="ORF">CAL29_31145</name>
</gene>
<evidence type="ECO:0000313" key="7">
    <source>
        <dbReference type="EMBL" id="OZI32599.1"/>
    </source>
</evidence>
<dbReference type="Pfam" id="PF01810">
    <property type="entry name" value="LysE"/>
    <property type="match status" value="1"/>
</dbReference>
<dbReference type="AlphaFoldDB" id="A0A261S5F2"/>
<sequence length="222" mass="22712">MPDLHTLLSFFGIAVLLALAPGPDNLFVLMQSALWGRRAGLMVVLGLCTGLVGHTAAVAAGLAALLAAWPAALLVLRLCGAAYLLYLAWQILRSLLRRPAAGAAAADAAQGGQAGARAALPPDAGALYRRGIIMNLTNPKVVLFFLAFLPQFTAPQAGPAAPQIVLLGVLFMLATLLVFSAIAICSGAAGALLQRSPGARRALDACAGVVFVGLALRLAVSR</sequence>
<feature type="transmembrane region" description="Helical" evidence="6">
    <location>
        <begin position="41"/>
        <end position="65"/>
    </location>
</feature>
<dbReference type="InterPro" id="IPR001123">
    <property type="entry name" value="LeuE-type"/>
</dbReference>
<feature type="transmembrane region" description="Helical" evidence="6">
    <location>
        <begin position="132"/>
        <end position="152"/>
    </location>
</feature>
<proteinExistence type="predicted"/>
<evidence type="ECO:0000313" key="8">
    <source>
        <dbReference type="Proteomes" id="UP000216020"/>
    </source>
</evidence>
<organism evidence="7 8">
    <name type="scientific">Bordetella genomosp. 10</name>
    <dbReference type="NCBI Taxonomy" id="1416804"/>
    <lineage>
        <taxon>Bacteria</taxon>
        <taxon>Pseudomonadati</taxon>
        <taxon>Pseudomonadota</taxon>
        <taxon>Betaproteobacteria</taxon>
        <taxon>Burkholderiales</taxon>
        <taxon>Alcaligenaceae</taxon>
        <taxon>Bordetella</taxon>
    </lineage>
</organism>
<keyword evidence="8" id="KW-1185">Reference proteome</keyword>
<dbReference type="PANTHER" id="PTHR30086:SF20">
    <property type="entry name" value="ARGININE EXPORTER PROTEIN ARGO-RELATED"/>
    <property type="match status" value="1"/>
</dbReference>
<evidence type="ECO:0000256" key="4">
    <source>
        <dbReference type="ARBA" id="ARBA00022989"/>
    </source>
</evidence>
<feature type="transmembrane region" description="Helical" evidence="6">
    <location>
        <begin position="6"/>
        <end position="29"/>
    </location>
</feature>
<dbReference type="Proteomes" id="UP000216020">
    <property type="component" value="Unassembled WGS sequence"/>
</dbReference>
<evidence type="ECO:0000256" key="2">
    <source>
        <dbReference type="ARBA" id="ARBA00022475"/>
    </source>
</evidence>
<feature type="transmembrane region" description="Helical" evidence="6">
    <location>
        <begin position="71"/>
        <end position="89"/>
    </location>
</feature>
<keyword evidence="5 6" id="KW-0472">Membrane</keyword>
<accession>A0A261S5F2</accession>
<evidence type="ECO:0000256" key="3">
    <source>
        <dbReference type="ARBA" id="ARBA00022692"/>
    </source>
</evidence>
<dbReference type="OrthoDB" id="9804822at2"/>
<dbReference type="PIRSF" id="PIRSF006324">
    <property type="entry name" value="LeuE"/>
    <property type="match status" value="1"/>
</dbReference>
<keyword evidence="3 6" id="KW-0812">Transmembrane</keyword>
<protein>
    <submittedName>
        <fullName evidence="7">Threonine transporter RhtB</fullName>
    </submittedName>
</protein>